<dbReference type="InterPro" id="IPR013830">
    <property type="entry name" value="SGNH_hydro"/>
</dbReference>
<sequence length="463" mass="48715">MAGTAGIEHSRLLRFEEGPLVEEGDGCQAPASAAPAPRVWRKAAMAASLLALASAGALALLARRTAAAATPSKTVTAHGLAEKLEAPAPSVKYGSAGQDQCPPGYSRIVEEATCRAAMPFIAGGDPDHFNGAHKEADWPRGCYRCKGARGCEDGVWFNPHSTGQQQDGASPICQQSFKIEEGGTLFMGDSDVDYWHTFRTAVPGAYNVGIGGNTCKDALKEIDALLASFKPAAVVLVCGENDLAGGASVAQTFERWTQVVGKIREAGARVVMMGTKPESYTRNLHKKYQAYDAMIRQYATSAAEEAAPAPVAFVDVFPAFKAMGNPDSLYDPSERPNYLHLGPPGYAKWNAWAEAAHSGLLDCVVWEGGACKARAPAIVALKATANECPAGFEKFTTKERCHAVPGLLGGGLEFEGAEDESGWPAGCYLCRQGVNGCTAGVWFNGHAKGAAKQGARVICTKSA</sequence>
<evidence type="ECO:0000313" key="3">
    <source>
        <dbReference type="EMBL" id="CAD9172637.1"/>
    </source>
</evidence>
<accession>A0A6T9SKX0</accession>
<gene>
    <name evidence="2" type="ORF">ACAT0790_LOCUS49405</name>
    <name evidence="3" type="ORF">ACAT0790_LOCUS49406</name>
</gene>
<evidence type="ECO:0000259" key="1">
    <source>
        <dbReference type="Pfam" id="PF13472"/>
    </source>
</evidence>
<organism evidence="3">
    <name type="scientific">Alexandrium catenella</name>
    <name type="common">Red tide dinoflagellate</name>
    <name type="synonym">Gonyaulax catenella</name>
    <dbReference type="NCBI Taxonomy" id="2925"/>
    <lineage>
        <taxon>Eukaryota</taxon>
        <taxon>Sar</taxon>
        <taxon>Alveolata</taxon>
        <taxon>Dinophyceae</taxon>
        <taxon>Gonyaulacales</taxon>
        <taxon>Pyrocystaceae</taxon>
        <taxon>Alexandrium</taxon>
    </lineage>
</organism>
<name>A0A6T9SKX0_ALECA</name>
<evidence type="ECO:0000313" key="2">
    <source>
        <dbReference type="EMBL" id="CAD9172636.1"/>
    </source>
</evidence>
<dbReference type="PANTHER" id="PTHR30383">
    <property type="entry name" value="THIOESTERASE 1/PROTEASE 1/LYSOPHOSPHOLIPASE L1"/>
    <property type="match status" value="1"/>
</dbReference>
<dbReference type="EMBL" id="HBGE01082805">
    <property type="protein sequence ID" value="CAD9172636.1"/>
    <property type="molecule type" value="Transcribed_RNA"/>
</dbReference>
<dbReference type="Gene3D" id="3.40.50.1110">
    <property type="entry name" value="SGNH hydrolase"/>
    <property type="match status" value="1"/>
</dbReference>
<dbReference type="AlphaFoldDB" id="A0A6T9SKX0"/>
<feature type="domain" description="SGNH hydrolase-type esterase" evidence="1">
    <location>
        <begin position="204"/>
        <end position="347"/>
    </location>
</feature>
<dbReference type="EMBL" id="HBGE01082806">
    <property type="protein sequence ID" value="CAD9172637.1"/>
    <property type="molecule type" value="Transcribed_RNA"/>
</dbReference>
<dbReference type="Pfam" id="PF13472">
    <property type="entry name" value="Lipase_GDSL_2"/>
    <property type="match status" value="1"/>
</dbReference>
<protein>
    <recommendedName>
        <fullName evidence="1">SGNH hydrolase-type esterase domain-containing protein</fullName>
    </recommendedName>
</protein>
<dbReference type="InterPro" id="IPR051532">
    <property type="entry name" value="Ester_Hydrolysis_Enzymes"/>
</dbReference>
<reference evidence="3" key="1">
    <citation type="submission" date="2021-01" db="EMBL/GenBank/DDBJ databases">
        <authorList>
            <person name="Corre E."/>
            <person name="Pelletier E."/>
            <person name="Niang G."/>
            <person name="Scheremetjew M."/>
            <person name="Finn R."/>
            <person name="Kale V."/>
            <person name="Holt S."/>
            <person name="Cochrane G."/>
            <person name="Meng A."/>
            <person name="Brown T."/>
            <person name="Cohen L."/>
        </authorList>
    </citation>
    <scope>NUCLEOTIDE SEQUENCE</scope>
    <source>
        <strain evidence="3">OF101</strain>
    </source>
</reference>
<dbReference type="InterPro" id="IPR036514">
    <property type="entry name" value="SGNH_hydro_sf"/>
</dbReference>
<dbReference type="SUPFAM" id="SSF52266">
    <property type="entry name" value="SGNH hydrolase"/>
    <property type="match status" value="1"/>
</dbReference>
<proteinExistence type="predicted"/>